<dbReference type="InterPro" id="IPR000873">
    <property type="entry name" value="AMP-dep_synth/lig_dom"/>
</dbReference>
<feature type="domain" description="AMP-dependent synthetase/ligase" evidence="2">
    <location>
        <begin position="16"/>
        <end position="237"/>
    </location>
</feature>
<keyword evidence="4" id="KW-1185">Reference proteome</keyword>
<name>A0AAE3FU33_9EURY</name>
<evidence type="ECO:0000313" key="3">
    <source>
        <dbReference type="EMBL" id="MCL9815221.1"/>
    </source>
</evidence>
<accession>A0AAE3FU33</accession>
<organism evidence="3 4">
    <name type="scientific">Natranaeroarchaeum aerophilus</name>
    <dbReference type="NCBI Taxonomy" id="2917711"/>
    <lineage>
        <taxon>Archaea</taxon>
        <taxon>Methanobacteriati</taxon>
        <taxon>Methanobacteriota</taxon>
        <taxon>Stenosarchaea group</taxon>
        <taxon>Halobacteria</taxon>
        <taxon>Halobacteriales</taxon>
        <taxon>Natronoarchaeaceae</taxon>
        <taxon>Natranaeroarchaeum</taxon>
    </lineage>
</organism>
<keyword evidence="3" id="KW-0436">Ligase</keyword>
<dbReference type="Pfam" id="PF00501">
    <property type="entry name" value="AMP-binding"/>
    <property type="match status" value="1"/>
</dbReference>
<dbReference type="PANTHER" id="PTHR43767">
    <property type="entry name" value="LONG-CHAIN-FATTY-ACID--COA LIGASE"/>
    <property type="match status" value="1"/>
</dbReference>
<dbReference type="RefSeq" id="WP_250598680.1">
    <property type="nucleotide sequence ID" value="NZ_JAKRVY010000016.1"/>
</dbReference>
<sequence length="306" mass="33297">MSNIVNELQSTVMNDQNAAAIDADTELTFSRLWSLTDRFAGGLRSHDIDPGDRVGICLNDPAKLLVAVFGTLRNGCVPVVFSPDLFDSEIADGLDEVDAPALLIDDRSPVSLISLSSSMRFILTVDIEGHFGMTYEAFLDNSGINSDGARTGIDLVERAEDDTALIAYGKHEGEVTTRRYTHNHLRKATAGDDHQPPTGEHRHLDCVQPTQPVACVYEAIATLLNGSCYVHLGDWDPEAVHASLLDDAVDDVSVTPKQCTDLESFGYDPREDQITVVQPVFQPLRSNHDPAPDLDADTVVRPLSDG</sequence>
<reference evidence="3 4" key="1">
    <citation type="journal article" date="2022" name="Syst. Appl. Microbiol.">
        <title>Natronocalculus amylovorans gen. nov., sp. nov., and Natranaeroarchaeum aerophilus sp. nov., dominant culturable amylolytic natronoarchaea from hypersaline soda lakes in southwestern Siberia.</title>
        <authorList>
            <person name="Sorokin D.Y."/>
            <person name="Elcheninov A.G."/>
            <person name="Khizhniak T.V."/>
            <person name="Koenen M."/>
            <person name="Bale N.J."/>
            <person name="Damste J.S.S."/>
            <person name="Kublanov I.V."/>
        </authorList>
    </citation>
    <scope>NUCLEOTIDE SEQUENCE [LARGE SCALE GENOMIC DNA]</scope>
    <source>
        <strain evidence="3 4">AArc-St1-1</strain>
    </source>
</reference>
<dbReference type="GO" id="GO:0016874">
    <property type="term" value="F:ligase activity"/>
    <property type="evidence" value="ECO:0007669"/>
    <property type="project" value="UniProtKB-KW"/>
</dbReference>
<dbReference type="InterPro" id="IPR042099">
    <property type="entry name" value="ANL_N_sf"/>
</dbReference>
<dbReference type="InterPro" id="IPR050237">
    <property type="entry name" value="ATP-dep_AMP-bd_enzyme"/>
</dbReference>
<feature type="region of interest" description="Disordered" evidence="1">
    <location>
        <begin position="284"/>
        <end position="306"/>
    </location>
</feature>
<evidence type="ECO:0000256" key="1">
    <source>
        <dbReference type="SAM" id="MobiDB-lite"/>
    </source>
</evidence>
<evidence type="ECO:0000313" key="4">
    <source>
        <dbReference type="Proteomes" id="UP001202674"/>
    </source>
</evidence>
<gene>
    <name evidence="3" type="ORF">AArcSt11_16330</name>
</gene>
<dbReference type="SUPFAM" id="SSF56801">
    <property type="entry name" value="Acetyl-CoA synthetase-like"/>
    <property type="match status" value="1"/>
</dbReference>
<comment type="caution">
    <text evidence="3">The sequence shown here is derived from an EMBL/GenBank/DDBJ whole genome shotgun (WGS) entry which is preliminary data.</text>
</comment>
<dbReference type="EMBL" id="JAKRVY010000016">
    <property type="protein sequence ID" value="MCL9815221.1"/>
    <property type="molecule type" value="Genomic_DNA"/>
</dbReference>
<dbReference type="PANTHER" id="PTHR43767:SF1">
    <property type="entry name" value="NONRIBOSOMAL PEPTIDE SYNTHASE PES1 (EUROFUNG)-RELATED"/>
    <property type="match status" value="1"/>
</dbReference>
<proteinExistence type="predicted"/>
<dbReference type="Gene3D" id="3.40.50.12780">
    <property type="entry name" value="N-terminal domain of ligase-like"/>
    <property type="match status" value="1"/>
</dbReference>
<dbReference type="AlphaFoldDB" id="A0AAE3FU33"/>
<dbReference type="Proteomes" id="UP001202674">
    <property type="component" value="Unassembled WGS sequence"/>
</dbReference>
<protein>
    <submittedName>
        <fullName evidence="3">Acyl--CoA ligase</fullName>
    </submittedName>
</protein>
<evidence type="ECO:0000259" key="2">
    <source>
        <dbReference type="Pfam" id="PF00501"/>
    </source>
</evidence>